<evidence type="ECO:0000256" key="9">
    <source>
        <dbReference type="ARBA" id="ARBA00031547"/>
    </source>
</evidence>
<name>M5BNC0_THACB</name>
<keyword evidence="8" id="KW-0460">Magnesium</keyword>
<gene>
    <name evidence="10" type="ORF">BN14_02519</name>
</gene>
<evidence type="ECO:0000313" key="11">
    <source>
        <dbReference type="Proteomes" id="UP000012065"/>
    </source>
</evidence>
<evidence type="ECO:0000256" key="1">
    <source>
        <dbReference type="ARBA" id="ARBA00001946"/>
    </source>
</evidence>
<protein>
    <recommendedName>
        <fullName evidence="9">Selenoprotein O</fullName>
    </recommendedName>
</protein>
<dbReference type="Proteomes" id="UP000012065">
    <property type="component" value="Unassembled WGS sequence"/>
</dbReference>
<comment type="caution">
    <text evidence="10">The sequence shown here is derived from an EMBL/GenBank/DDBJ whole genome shotgun (WGS) entry which is preliminary data.</text>
</comment>
<keyword evidence="7" id="KW-0067">ATP-binding</keyword>
<comment type="similarity">
    <text evidence="2">Belongs to the SELO family.</text>
</comment>
<dbReference type="GO" id="GO:0005524">
    <property type="term" value="F:ATP binding"/>
    <property type="evidence" value="ECO:0007669"/>
    <property type="project" value="UniProtKB-KW"/>
</dbReference>
<accession>M5BNC0</accession>
<evidence type="ECO:0000256" key="5">
    <source>
        <dbReference type="ARBA" id="ARBA00022723"/>
    </source>
</evidence>
<evidence type="ECO:0000256" key="6">
    <source>
        <dbReference type="ARBA" id="ARBA00022741"/>
    </source>
</evidence>
<keyword evidence="6" id="KW-0547">Nucleotide-binding</keyword>
<keyword evidence="4" id="KW-0548">Nucleotidyltransferase</keyword>
<evidence type="ECO:0000256" key="4">
    <source>
        <dbReference type="ARBA" id="ARBA00022695"/>
    </source>
</evidence>
<dbReference type="GO" id="GO:0005739">
    <property type="term" value="C:mitochondrion"/>
    <property type="evidence" value="ECO:0007669"/>
    <property type="project" value="TreeGrafter"/>
</dbReference>
<evidence type="ECO:0000256" key="7">
    <source>
        <dbReference type="ARBA" id="ARBA00022840"/>
    </source>
</evidence>
<dbReference type="AlphaFoldDB" id="M5BNC0"/>
<sequence length="236" mass="26008">MSKYTIGSLPLPSSSHILTHHLTPDPIQPSVYAFYQNLTSNPSAQRRSRILHPSSHFSYVVPLPLPFPYRITPPEGEQEVDKAELIEEWLSKHEPLEQVPLASGSGTGTLKKYTARNGARDQKRILLAVSATGIEDCLPHLDVGDAFDIIGPGSLSQPSTKKEEKDNAARQELIDVLSGHSVLMDIPSSAESEEKGYAPWSLRYSGHQFGTWAGQLGDGRAISLCEYLSGRPRFIY</sequence>
<evidence type="ECO:0000256" key="2">
    <source>
        <dbReference type="ARBA" id="ARBA00009747"/>
    </source>
</evidence>
<organism evidence="10 11">
    <name type="scientific">Thanatephorus cucumeris (strain AG1-IB / isolate 7/3/14)</name>
    <name type="common">Lettuce bottom rot fungus</name>
    <name type="synonym">Rhizoctonia solani</name>
    <dbReference type="NCBI Taxonomy" id="1108050"/>
    <lineage>
        <taxon>Eukaryota</taxon>
        <taxon>Fungi</taxon>
        <taxon>Dikarya</taxon>
        <taxon>Basidiomycota</taxon>
        <taxon>Agaricomycotina</taxon>
        <taxon>Agaricomycetes</taxon>
        <taxon>Cantharellales</taxon>
        <taxon>Ceratobasidiaceae</taxon>
        <taxon>Rhizoctonia</taxon>
        <taxon>Rhizoctonia solani AG-1</taxon>
    </lineage>
</organism>
<dbReference type="InterPro" id="IPR003846">
    <property type="entry name" value="SelO"/>
</dbReference>
<dbReference type="PANTHER" id="PTHR32057">
    <property type="entry name" value="PROTEIN ADENYLYLTRANSFERASE SELO, MITOCHONDRIAL"/>
    <property type="match status" value="1"/>
</dbReference>
<proteinExistence type="inferred from homology"/>
<evidence type="ECO:0000256" key="3">
    <source>
        <dbReference type="ARBA" id="ARBA00022679"/>
    </source>
</evidence>
<dbReference type="PANTHER" id="PTHR32057:SF14">
    <property type="entry name" value="PROTEIN ADENYLYLTRANSFERASE SELO, MITOCHONDRIAL"/>
    <property type="match status" value="1"/>
</dbReference>
<evidence type="ECO:0000256" key="8">
    <source>
        <dbReference type="ARBA" id="ARBA00022842"/>
    </source>
</evidence>
<dbReference type="Pfam" id="PF02696">
    <property type="entry name" value="SelO"/>
    <property type="match status" value="1"/>
</dbReference>
<dbReference type="HOGENOM" id="CLU_1176095_0_0_1"/>
<comment type="cofactor">
    <cofactor evidence="1">
        <name>Mg(2+)</name>
        <dbReference type="ChEBI" id="CHEBI:18420"/>
    </cofactor>
</comment>
<dbReference type="GO" id="GO:0046872">
    <property type="term" value="F:metal ion binding"/>
    <property type="evidence" value="ECO:0007669"/>
    <property type="project" value="UniProtKB-KW"/>
</dbReference>
<dbReference type="EMBL" id="CAOJ01003421">
    <property type="protein sequence ID" value="CCO28524.1"/>
    <property type="molecule type" value="Genomic_DNA"/>
</dbReference>
<evidence type="ECO:0000313" key="10">
    <source>
        <dbReference type="EMBL" id="CCO28524.1"/>
    </source>
</evidence>
<reference evidence="10 11" key="1">
    <citation type="journal article" date="2013" name="J. Biotechnol.">
        <title>Establishment and interpretation of the genome sequence of the phytopathogenic fungus Rhizoctonia solani AG1-IB isolate 7/3/14.</title>
        <authorList>
            <person name="Wibberg D.W."/>
            <person name="Jelonek L.J."/>
            <person name="Rupp O.R."/>
            <person name="Hennig M.H."/>
            <person name="Eikmeyer F.E."/>
            <person name="Goesmann A.G."/>
            <person name="Hartmann A.H."/>
            <person name="Borriss R.B."/>
            <person name="Grosch R.G."/>
            <person name="Puehler A.P."/>
            <person name="Schlueter A.S."/>
        </authorList>
    </citation>
    <scope>NUCLEOTIDE SEQUENCE [LARGE SCALE GENOMIC DNA]</scope>
    <source>
        <strain evidence="11">AG1-IB / isolate 7/3/14</strain>
    </source>
</reference>
<keyword evidence="3" id="KW-0808">Transferase</keyword>
<keyword evidence="5" id="KW-0479">Metal-binding</keyword>
<dbReference type="GO" id="GO:0070733">
    <property type="term" value="F:AMPylase activity"/>
    <property type="evidence" value="ECO:0007669"/>
    <property type="project" value="TreeGrafter"/>
</dbReference>